<keyword evidence="3" id="KW-0645">Protease</keyword>
<dbReference type="PROSITE" id="PS00639">
    <property type="entry name" value="THIOL_PROTEASE_HIS"/>
    <property type="match status" value="1"/>
</dbReference>
<accession>A0A1D3ULG7</accession>
<dbReference type="InterPro" id="IPR025660">
    <property type="entry name" value="Pept_his_AS"/>
</dbReference>
<dbReference type="AlphaFoldDB" id="A0A1D3ULG7"/>
<dbReference type="SMART" id="SM00645">
    <property type="entry name" value="Pept_C1"/>
    <property type="match status" value="1"/>
</dbReference>
<gene>
    <name evidence="3" type="ORF">TFUB20_01208</name>
</gene>
<evidence type="ECO:0000256" key="1">
    <source>
        <dbReference type="ARBA" id="ARBA00008455"/>
    </source>
</evidence>
<sequence length="270" mass="31021">MTENKMQKKGTAFEMPKWGWIPDIPDARDYVYEAPLKLRSARALPSNVDLRKNCPPVFNQGALGSCTANALLAAVEFGKKIKGQKTCRLSRLFLYYNERMMMNTVYSDSGAYLRDGVKSLNKQGVCPEKEWRYSANTKPGAKFTKKPPKKCYDSALDHQILSYWRISPVMHDIRACLVDGFPFVFGFSVYASFMTEEVRNTGIMPMPQPDEQQLGGHAVMAVGYDEEKEMLLVRNSWGKEWGDKGHFWMPYDYIRKTKNCADFWTIRDVE</sequence>
<organism evidence="3 4">
    <name type="scientific">Tannerella forsythia</name>
    <name type="common">Bacteroides forsythus</name>
    <dbReference type="NCBI Taxonomy" id="28112"/>
    <lineage>
        <taxon>Bacteria</taxon>
        <taxon>Pseudomonadati</taxon>
        <taxon>Bacteroidota</taxon>
        <taxon>Bacteroidia</taxon>
        <taxon>Bacteroidales</taxon>
        <taxon>Tannerellaceae</taxon>
        <taxon>Tannerella</taxon>
    </lineage>
</organism>
<dbReference type="InterPro" id="IPR000668">
    <property type="entry name" value="Peptidase_C1A_C"/>
</dbReference>
<keyword evidence="3" id="KW-0378">Hydrolase</keyword>
<dbReference type="SUPFAM" id="SSF54001">
    <property type="entry name" value="Cysteine proteinases"/>
    <property type="match status" value="1"/>
</dbReference>
<comment type="similarity">
    <text evidence="1">Belongs to the peptidase C1 family.</text>
</comment>
<dbReference type="GO" id="GO:0006508">
    <property type="term" value="P:proteolysis"/>
    <property type="evidence" value="ECO:0007669"/>
    <property type="project" value="UniProtKB-KW"/>
</dbReference>
<dbReference type="GO" id="GO:0008234">
    <property type="term" value="F:cysteine-type peptidase activity"/>
    <property type="evidence" value="ECO:0007669"/>
    <property type="project" value="InterPro"/>
</dbReference>
<evidence type="ECO:0000313" key="4">
    <source>
        <dbReference type="Proteomes" id="UP000182057"/>
    </source>
</evidence>
<dbReference type="InterPro" id="IPR038765">
    <property type="entry name" value="Papain-like_cys_pep_sf"/>
</dbReference>
<dbReference type="CDD" id="cd02619">
    <property type="entry name" value="Peptidase_C1"/>
    <property type="match status" value="1"/>
</dbReference>
<dbReference type="Gene3D" id="3.90.70.10">
    <property type="entry name" value="Cysteine proteinases"/>
    <property type="match status" value="1"/>
</dbReference>
<dbReference type="OrthoDB" id="9814054at2"/>
<feature type="domain" description="Peptidase C1A papain C-terminal" evidence="2">
    <location>
        <begin position="44"/>
        <end position="263"/>
    </location>
</feature>
<protein>
    <submittedName>
        <fullName evidence="3">Papain family cysteine protease</fullName>
    </submittedName>
</protein>
<evidence type="ECO:0000313" key="3">
    <source>
        <dbReference type="EMBL" id="SCQ20967.1"/>
    </source>
</evidence>
<reference evidence="3 4" key="1">
    <citation type="submission" date="2016-09" db="EMBL/GenBank/DDBJ databases">
        <authorList>
            <person name="Capua I."/>
            <person name="De Benedictis P."/>
            <person name="Joannis T."/>
            <person name="Lombin L.H."/>
            <person name="Cattoli G."/>
        </authorList>
    </citation>
    <scope>NUCLEOTIDE SEQUENCE [LARGE SCALE GENOMIC DNA]</scope>
    <source>
        <strain evidence="3 4">UB20</strain>
    </source>
</reference>
<dbReference type="PANTHER" id="PTHR12411">
    <property type="entry name" value="CYSTEINE PROTEASE FAMILY C1-RELATED"/>
    <property type="match status" value="1"/>
</dbReference>
<proteinExistence type="inferred from homology"/>
<name>A0A1D3ULG7_TANFO</name>
<dbReference type="Proteomes" id="UP000182057">
    <property type="component" value="Unassembled WGS sequence"/>
</dbReference>
<dbReference type="EMBL" id="FMMM01000048">
    <property type="protein sequence ID" value="SCQ20967.1"/>
    <property type="molecule type" value="Genomic_DNA"/>
</dbReference>
<dbReference type="Pfam" id="PF00112">
    <property type="entry name" value="Peptidase_C1"/>
    <property type="match status" value="1"/>
</dbReference>
<dbReference type="InterPro" id="IPR013128">
    <property type="entry name" value="Peptidase_C1A"/>
</dbReference>
<evidence type="ECO:0000259" key="2">
    <source>
        <dbReference type="SMART" id="SM00645"/>
    </source>
</evidence>